<accession>A0A7J7GIG2</accession>
<organism evidence="2 3">
    <name type="scientific">Camellia sinensis</name>
    <name type="common">Tea plant</name>
    <name type="synonym">Thea sinensis</name>
    <dbReference type="NCBI Taxonomy" id="4442"/>
    <lineage>
        <taxon>Eukaryota</taxon>
        <taxon>Viridiplantae</taxon>
        <taxon>Streptophyta</taxon>
        <taxon>Embryophyta</taxon>
        <taxon>Tracheophyta</taxon>
        <taxon>Spermatophyta</taxon>
        <taxon>Magnoliopsida</taxon>
        <taxon>eudicotyledons</taxon>
        <taxon>Gunneridae</taxon>
        <taxon>Pentapetalae</taxon>
        <taxon>asterids</taxon>
        <taxon>Ericales</taxon>
        <taxon>Theaceae</taxon>
        <taxon>Camellia</taxon>
    </lineage>
</organism>
<sequence>MGKLMELFQEIGSRSRRGHRPIAIRDLPLLKCMYIPPFFTNVRIYAHLYVWEQQLPEGSPLSCCQQKNPKLQLERLTTSIGLPMSVKQLQLEQQHEYPYPVEPPVKFVKLAADPQLVEQEQQSKFSNSGRPLELCAQEKAWKHLPMTSTTSLALPLNSEPPEQCKLDLPNS</sequence>
<reference evidence="2 3" key="2">
    <citation type="submission" date="2020-07" db="EMBL/GenBank/DDBJ databases">
        <title>Genome assembly of wild tea tree DASZ reveals pedigree and selection history of tea varieties.</title>
        <authorList>
            <person name="Zhang W."/>
        </authorList>
    </citation>
    <scope>NUCLEOTIDE SEQUENCE [LARGE SCALE GENOMIC DNA]</scope>
    <source>
        <strain evidence="3">cv. G240</strain>
        <tissue evidence="2">Leaf</tissue>
    </source>
</reference>
<name>A0A7J7GIG2_CAMSI</name>
<evidence type="ECO:0000256" key="1">
    <source>
        <dbReference type="SAM" id="MobiDB-lite"/>
    </source>
</evidence>
<proteinExistence type="predicted"/>
<feature type="region of interest" description="Disordered" evidence="1">
    <location>
        <begin position="151"/>
        <end position="171"/>
    </location>
</feature>
<reference evidence="3" key="1">
    <citation type="journal article" date="2020" name="Nat. Commun.">
        <title>Genome assembly of wild tea tree DASZ reveals pedigree and selection history of tea varieties.</title>
        <authorList>
            <person name="Zhang W."/>
            <person name="Zhang Y."/>
            <person name="Qiu H."/>
            <person name="Guo Y."/>
            <person name="Wan H."/>
            <person name="Zhang X."/>
            <person name="Scossa F."/>
            <person name="Alseekh S."/>
            <person name="Zhang Q."/>
            <person name="Wang P."/>
            <person name="Xu L."/>
            <person name="Schmidt M.H."/>
            <person name="Jia X."/>
            <person name="Li D."/>
            <person name="Zhu A."/>
            <person name="Guo F."/>
            <person name="Chen W."/>
            <person name="Ni D."/>
            <person name="Usadel B."/>
            <person name="Fernie A.R."/>
            <person name="Wen W."/>
        </authorList>
    </citation>
    <scope>NUCLEOTIDE SEQUENCE [LARGE SCALE GENOMIC DNA]</scope>
    <source>
        <strain evidence="3">cv. G240</strain>
    </source>
</reference>
<evidence type="ECO:0000313" key="3">
    <source>
        <dbReference type="Proteomes" id="UP000593564"/>
    </source>
</evidence>
<dbReference type="EMBL" id="JACBKZ010000011">
    <property type="protein sequence ID" value="KAF5939166.1"/>
    <property type="molecule type" value="Genomic_DNA"/>
</dbReference>
<gene>
    <name evidence="2" type="ORF">HYC85_023425</name>
</gene>
<comment type="caution">
    <text evidence="2">The sequence shown here is derived from an EMBL/GenBank/DDBJ whole genome shotgun (WGS) entry which is preliminary data.</text>
</comment>
<keyword evidence="3" id="KW-1185">Reference proteome</keyword>
<dbReference type="AlphaFoldDB" id="A0A7J7GIG2"/>
<dbReference type="Proteomes" id="UP000593564">
    <property type="component" value="Unassembled WGS sequence"/>
</dbReference>
<protein>
    <submittedName>
        <fullName evidence="2">Uncharacterized protein</fullName>
    </submittedName>
</protein>
<evidence type="ECO:0000313" key="2">
    <source>
        <dbReference type="EMBL" id="KAF5939166.1"/>
    </source>
</evidence>